<dbReference type="SUPFAM" id="SSF111126">
    <property type="entry name" value="Ligand-binding domain in the NO signalling and Golgi transport"/>
    <property type="match status" value="1"/>
</dbReference>
<dbReference type="Gene3D" id="3.30.1380.20">
    <property type="entry name" value="Trafficking protein particle complex subunit 3"/>
    <property type="match status" value="1"/>
</dbReference>
<gene>
    <name evidence="2" type="ORF">TPC1_11630</name>
</gene>
<comment type="similarity">
    <text evidence="1">Belongs to the TRAPP small subunits family. BET3 subfamily.</text>
</comment>
<protein>
    <submittedName>
        <fullName evidence="2">Transport protein particle (TRAPP) component</fullName>
    </submittedName>
</protein>
<accession>A0A146KIZ1</accession>
<evidence type="ECO:0000313" key="2">
    <source>
        <dbReference type="EMBL" id="JAP95396.1"/>
    </source>
</evidence>
<dbReference type="Pfam" id="PF04051">
    <property type="entry name" value="TRAPP"/>
    <property type="match status" value="1"/>
</dbReference>
<dbReference type="EMBL" id="GDID01001210">
    <property type="protein sequence ID" value="JAP95396.1"/>
    <property type="molecule type" value="Transcribed_RNA"/>
</dbReference>
<name>A0A146KIZ1_9EUKA</name>
<proteinExistence type="inferred from homology"/>
<dbReference type="InterPro" id="IPR007194">
    <property type="entry name" value="TRAPP_component"/>
</dbReference>
<reference evidence="2" key="1">
    <citation type="submission" date="2015-07" db="EMBL/GenBank/DDBJ databases">
        <title>Adaptation to a free-living lifestyle via gene acquisitions in the diplomonad Trepomonas sp. PC1.</title>
        <authorList>
            <person name="Xu F."/>
            <person name="Jerlstrom-Hultqvist J."/>
            <person name="Kolisko M."/>
            <person name="Simpson A.G.B."/>
            <person name="Roger A.J."/>
            <person name="Svard S.G."/>
            <person name="Andersson J.O."/>
        </authorList>
    </citation>
    <scope>NUCLEOTIDE SEQUENCE</scope>
    <source>
        <strain evidence="2">PC1</strain>
    </source>
</reference>
<feature type="non-terminal residue" evidence="2">
    <location>
        <position position="1"/>
    </location>
</feature>
<dbReference type="AlphaFoldDB" id="A0A146KIZ1"/>
<organism evidence="2">
    <name type="scientific">Trepomonas sp. PC1</name>
    <dbReference type="NCBI Taxonomy" id="1076344"/>
    <lineage>
        <taxon>Eukaryota</taxon>
        <taxon>Metamonada</taxon>
        <taxon>Diplomonadida</taxon>
        <taxon>Hexamitidae</taxon>
        <taxon>Hexamitinae</taxon>
        <taxon>Trepomonas</taxon>
    </lineage>
</organism>
<evidence type="ECO:0000256" key="1">
    <source>
        <dbReference type="ARBA" id="ARBA00006218"/>
    </source>
</evidence>
<dbReference type="InterPro" id="IPR024096">
    <property type="entry name" value="NO_sig/Golgi_transp_ligand-bd"/>
</dbReference>
<feature type="non-terminal residue" evidence="2">
    <location>
        <position position="132"/>
    </location>
</feature>
<sequence>SYKIDIYKNLREIGTQIGQKLWDAFILNELFANQTTKIQPLSKEQALFKIKDDYWRYLFGRPAKRFDQLHKNTEKEFFYFVDESKLAEFISYSNKTVYVEHILSGLLQHSLQQMGFKVNIQLPNSEKQFKEE</sequence>